<feature type="region of interest" description="Disordered" evidence="9">
    <location>
        <begin position="1144"/>
        <end position="1164"/>
    </location>
</feature>
<dbReference type="FunFam" id="3.30.160.60:FF:000557">
    <property type="entry name" value="zinc finger and SCAN domain-containing protein 29"/>
    <property type="match status" value="1"/>
</dbReference>
<dbReference type="FunFam" id="3.30.160.60:FF:000621">
    <property type="entry name" value="FLT3-interacting zinc finger 1"/>
    <property type="match status" value="1"/>
</dbReference>
<dbReference type="Gene3D" id="3.30.160.60">
    <property type="entry name" value="Classic Zinc Finger"/>
    <property type="match status" value="6"/>
</dbReference>
<accession>A0A8J1XHD3</accession>
<feature type="compositionally biased region" description="Basic and acidic residues" evidence="9">
    <location>
        <begin position="2050"/>
        <end position="2073"/>
    </location>
</feature>
<evidence type="ECO:0000256" key="4">
    <source>
        <dbReference type="ARBA" id="ARBA00022771"/>
    </source>
</evidence>
<dbReference type="SUPFAM" id="SSF57667">
    <property type="entry name" value="beta-beta-alpha zinc fingers"/>
    <property type="match status" value="5"/>
</dbReference>
<dbReference type="FunFam" id="3.30.160.60:FF:002343">
    <property type="entry name" value="Zinc finger protein 33A"/>
    <property type="match status" value="1"/>
</dbReference>
<dbReference type="InterPro" id="IPR013087">
    <property type="entry name" value="Znf_C2H2_type"/>
</dbReference>
<feature type="region of interest" description="Disordered" evidence="9">
    <location>
        <begin position="1515"/>
        <end position="1800"/>
    </location>
</feature>
<dbReference type="EMBL" id="CAIIXF020000011">
    <property type="protein sequence ID" value="CAH1799288.1"/>
    <property type="molecule type" value="Genomic_DNA"/>
</dbReference>
<dbReference type="Pfam" id="PF00096">
    <property type="entry name" value="zf-C2H2"/>
    <property type="match status" value="4"/>
</dbReference>
<evidence type="ECO:0000313" key="10">
    <source>
        <dbReference type="EMBL" id="CAH1799288.1"/>
    </source>
</evidence>
<feature type="region of interest" description="Disordered" evidence="9">
    <location>
        <begin position="1055"/>
        <end position="1119"/>
    </location>
</feature>
<feature type="compositionally biased region" description="Polar residues" evidence="9">
    <location>
        <begin position="395"/>
        <end position="426"/>
    </location>
</feature>
<keyword evidence="5" id="KW-0862">Zinc</keyword>
<feature type="compositionally biased region" description="Basic and acidic residues" evidence="9">
    <location>
        <begin position="1245"/>
        <end position="1257"/>
    </location>
</feature>
<keyword evidence="3" id="KW-0677">Repeat</keyword>
<evidence type="ECO:0000313" key="11">
    <source>
        <dbReference type="Proteomes" id="UP000749559"/>
    </source>
</evidence>
<feature type="region of interest" description="Disordered" evidence="9">
    <location>
        <begin position="291"/>
        <end position="434"/>
    </location>
</feature>
<feature type="region of interest" description="Disordered" evidence="9">
    <location>
        <begin position="1002"/>
        <end position="1029"/>
    </location>
</feature>
<dbReference type="InterPro" id="IPR036236">
    <property type="entry name" value="Znf_C2H2_sf"/>
</dbReference>
<feature type="compositionally biased region" description="Acidic residues" evidence="9">
    <location>
        <begin position="1062"/>
        <end position="1073"/>
    </location>
</feature>
<feature type="region of interest" description="Disordered" evidence="9">
    <location>
        <begin position="851"/>
        <end position="886"/>
    </location>
</feature>
<feature type="region of interest" description="Disordered" evidence="9">
    <location>
        <begin position="453"/>
        <end position="483"/>
    </location>
</feature>
<feature type="compositionally biased region" description="Basic residues" evidence="9">
    <location>
        <begin position="1542"/>
        <end position="1589"/>
    </location>
</feature>
<feature type="region of interest" description="Disordered" evidence="9">
    <location>
        <begin position="941"/>
        <end position="971"/>
    </location>
</feature>
<feature type="region of interest" description="Disordered" evidence="9">
    <location>
        <begin position="1921"/>
        <end position="2134"/>
    </location>
</feature>
<feature type="compositionally biased region" description="Basic and acidic residues" evidence="9">
    <location>
        <begin position="1295"/>
        <end position="1317"/>
    </location>
</feature>
<dbReference type="GO" id="GO:0005634">
    <property type="term" value="C:nucleus"/>
    <property type="evidence" value="ECO:0007669"/>
    <property type="project" value="UniProtKB-SubCell"/>
</dbReference>
<feature type="region of interest" description="Disordered" evidence="9">
    <location>
        <begin position="1401"/>
        <end position="1497"/>
    </location>
</feature>
<reference evidence="10" key="1">
    <citation type="submission" date="2022-03" db="EMBL/GenBank/DDBJ databases">
        <authorList>
            <person name="Martin C."/>
        </authorList>
    </citation>
    <scope>NUCLEOTIDE SEQUENCE</scope>
</reference>
<dbReference type="GO" id="GO:0000978">
    <property type="term" value="F:RNA polymerase II cis-regulatory region sequence-specific DNA binding"/>
    <property type="evidence" value="ECO:0007669"/>
    <property type="project" value="TreeGrafter"/>
</dbReference>
<keyword evidence="6" id="KW-0805">Transcription regulation</keyword>
<feature type="compositionally biased region" description="Basic residues" evidence="9">
    <location>
        <begin position="346"/>
        <end position="359"/>
    </location>
</feature>
<feature type="compositionally biased region" description="Basic and acidic residues" evidence="9">
    <location>
        <begin position="2218"/>
        <end position="2243"/>
    </location>
</feature>
<feature type="compositionally biased region" description="Basic and acidic residues" evidence="9">
    <location>
        <begin position="1590"/>
        <end position="1600"/>
    </location>
</feature>
<feature type="compositionally biased region" description="Acidic residues" evidence="9">
    <location>
        <begin position="1996"/>
        <end position="2022"/>
    </location>
</feature>
<feature type="region of interest" description="Disordered" evidence="9">
    <location>
        <begin position="1"/>
        <end position="52"/>
    </location>
</feature>
<feature type="region of interest" description="Disordered" evidence="9">
    <location>
        <begin position="1183"/>
        <end position="1385"/>
    </location>
</feature>
<dbReference type="PROSITE" id="PS50157">
    <property type="entry name" value="ZINC_FINGER_C2H2_2"/>
    <property type="match status" value="7"/>
</dbReference>
<feature type="compositionally biased region" description="Basic and acidic residues" evidence="9">
    <location>
        <begin position="1967"/>
        <end position="1995"/>
    </location>
</feature>
<dbReference type="SMART" id="SM00355">
    <property type="entry name" value="ZnF_C2H2"/>
    <property type="match status" value="8"/>
</dbReference>
<feature type="compositionally biased region" description="Basic and acidic residues" evidence="9">
    <location>
        <begin position="31"/>
        <end position="52"/>
    </location>
</feature>
<feature type="compositionally biased region" description="Basic and acidic residues" evidence="9">
    <location>
        <begin position="107"/>
        <end position="127"/>
    </location>
</feature>
<feature type="compositionally biased region" description="Polar residues" evidence="9">
    <location>
        <begin position="2290"/>
        <end position="2304"/>
    </location>
</feature>
<feature type="compositionally biased region" description="Basic and acidic residues" evidence="9">
    <location>
        <begin position="1723"/>
        <end position="1733"/>
    </location>
</feature>
<dbReference type="GO" id="GO:0000981">
    <property type="term" value="F:DNA-binding transcription factor activity, RNA polymerase II-specific"/>
    <property type="evidence" value="ECO:0007669"/>
    <property type="project" value="TreeGrafter"/>
</dbReference>
<feature type="compositionally biased region" description="Basic and acidic residues" evidence="9">
    <location>
        <begin position="1184"/>
        <end position="1235"/>
    </location>
</feature>
<evidence type="ECO:0000256" key="3">
    <source>
        <dbReference type="ARBA" id="ARBA00022737"/>
    </source>
</evidence>
<feature type="compositionally biased region" description="Polar residues" evidence="9">
    <location>
        <begin position="2336"/>
        <end position="2352"/>
    </location>
</feature>
<feature type="compositionally biased region" description="Basic and acidic residues" evidence="9">
    <location>
        <begin position="1144"/>
        <end position="1162"/>
    </location>
</feature>
<dbReference type="PANTHER" id="PTHR23226:SF416">
    <property type="entry name" value="FI01424P"/>
    <property type="match status" value="1"/>
</dbReference>
<feature type="compositionally biased region" description="Polar residues" evidence="9">
    <location>
        <begin position="1924"/>
        <end position="1937"/>
    </location>
</feature>
<dbReference type="PANTHER" id="PTHR23226">
    <property type="entry name" value="ZINC FINGER AND SCAN DOMAIN-CONTAINING"/>
    <property type="match status" value="1"/>
</dbReference>
<organism evidence="10 11">
    <name type="scientific">Owenia fusiformis</name>
    <name type="common">Polychaete worm</name>
    <dbReference type="NCBI Taxonomy" id="6347"/>
    <lineage>
        <taxon>Eukaryota</taxon>
        <taxon>Metazoa</taxon>
        <taxon>Spiralia</taxon>
        <taxon>Lophotrochozoa</taxon>
        <taxon>Annelida</taxon>
        <taxon>Polychaeta</taxon>
        <taxon>Sedentaria</taxon>
        <taxon>Canalipalpata</taxon>
        <taxon>Sabellida</taxon>
        <taxon>Oweniida</taxon>
        <taxon>Oweniidae</taxon>
        <taxon>Owenia</taxon>
    </lineage>
</organism>
<feature type="region of interest" description="Disordered" evidence="9">
    <location>
        <begin position="2290"/>
        <end position="2310"/>
    </location>
</feature>
<dbReference type="FunFam" id="3.30.160.60:FF:000446">
    <property type="entry name" value="Zinc finger protein"/>
    <property type="match status" value="1"/>
</dbReference>
<evidence type="ECO:0000256" key="9">
    <source>
        <dbReference type="SAM" id="MobiDB-lite"/>
    </source>
</evidence>
<dbReference type="GO" id="GO:0008270">
    <property type="term" value="F:zinc ion binding"/>
    <property type="evidence" value="ECO:0007669"/>
    <property type="project" value="UniProtKB-KW"/>
</dbReference>
<keyword evidence="4" id="KW-0863">Zinc-finger</keyword>
<evidence type="ECO:0000256" key="1">
    <source>
        <dbReference type="ARBA" id="ARBA00004123"/>
    </source>
</evidence>
<feature type="region of interest" description="Disordered" evidence="9">
    <location>
        <begin position="102"/>
        <end position="185"/>
    </location>
</feature>
<dbReference type="Proteomes" id="UP000749559">
    <property type="component" value="Unassembled WGS sequence"/>
</dbReference>
<keyword evidence="8" id="KW-0539">Nucleus</keyword>
<feature type="compositionally biased region" description="Acidic residues" evidence="9">
    <location>
        <begin position="1670"/>
        <end position="1690"/>
    </location>
</feature>
<feature type="compositionally biased region" description="Basic and acidic residues" evidence="9">
    <location>
        <begin position="2386"/>
        <end position="2398"/>
    </location>
</feature>
<proteinExistence type="predicted"/>
<feature type="compositionally biased region" description="Basic and acidic residues" evidence="9">
    <location>
        <begin position="942"/>
        <end position="957"/>
    </location>
</feature>
<feature type="compositionally biased region" description="Acidic residues" evidence="9">
    <location>
        <begin position="1701"/>
        <end position="1713"/>
    </location>
</feature>
<feature type="region of interest" description="Disordered" evidence="9">
    <location>
        <begin position="2146"/>
        <end position="2253"/>
    </location>
</feature>
<feature type="compositionally biased region" description="Basic and acidic residues" evidence="9">
    <location>
        <begin position="1342"/>
        <end position="1361"/>
    </location>
</feature>
<feature type="compositionally biased region" description="Basic residues" evidence="9">
    <location>
        <begin position="380"/>
        <end position="390"/>
    </location>
</feature>
<feature type="compositionally biased region" description="Basic residues" evidence="9">
    <location>
        <begin position="1012"/>
        <end position="1025"/>
    </location>
</feature>
<feature type="compositionally biased region" description="Polar residues" evidence="9">
    <location>
        <begin position="873"/>
        <end position="885"/>
    </location>
</feature>
<comment type="caution">
    <text evidence="10">The sequence shown here is derived from an EMBL/GenBank/DDBJ whole genome shotgun (WGS) entry which is preliminary data.</text>
</comment>
<evidence type="ECO:0000256" key="8">
    <source>
        <dbReference type="ARBA" id="ARBA00023242"/>
    </source>
</evidence>
<evidence type="ECO:0000256" key="6">
    <source>
        <dbReference type="ARBA" id="ARBA00023015"/>
    </source>
</evidence>
<feature type="compositionally biased region" description="Acidic residues" evidence="9">
    <location>
        <begin position="2096"/>
        <end position="2121"/>
    </location>
</feature>
<feature type="compositionally biased region" description="Polar residues" evidence="9">
    <location>
        <begin position="2037"/>
        <end position="2047"/>
    </location>
</feature>
<protein>
    <submittedName>
        <fullName evidence="10">Uncharacterized protein</fullName>
    </submittedName>
</protein>
<name>A0A8J1XHD3_OWEFU</name>
<feature type="compositionally biased region" description="Basic residues" evidence="9">
    <location>
        <begin position="1656"/>
        <end position="1665"/>
    </location>
</feature>
<evidence type="ECO:0000256" key="7">
    <source>
        <dbReference type="ARBA" id="ARBA00023163"/>
    </source>
</evidence>
<keyword evidence="7" id="KW-0804">Transcription</keyword>
<keyword evidence="2" id="KW-0479">Metal-binding</keyword>
<feature type="compositionally biased region" description="Polar residues" evidence="9">
    <location>
        <begin position="1327"/>
        <end position="1338"/>
    </location>
</feature>
<dbReference type="PROSITE" id="PS00028">
    <property type="entry name" value="ZINC_FINGER_C2H2_1"/>
    <property type="match status" value="7"/>
</dbReference>
<comment type="subcellular location">
    <subcellularLocation>
        <location evidence="1">Nucleus</location>
    </subcellularLocation>
</comment>
<feature type="compositionally biased region" description="Acidic residues" evidence="9">
    <location>
        <begin position="2074"/>
        <end position="2087"/>
    </location>
</feature>
<keyword evidence="11" id="KW-1185">Reference proteome</keyword>
<feature type="compositionally biased region" description="Acidic residues" evidence="9">
    <location>
        <begin position="1601"/>
        <end position="1643"/>
    </location>
</feature>
<feature type="compositionally biased region" description="Basic and acidic residues" evidence="9">
    <location>
        <begin position="1742"/>
        <end position="1755"/>
    </location>
</feature>
<evidence type="ECO:0000256" key="5">
    <source>
        <dbReference type="ARBA" id="ARBA00022833"/>
    </source>
</evidence>
<feature type="compositionally biased region" description="Basic and acidic residues" evidence="9">
    <location>
        <begin position="1470"/>
        <end position="1481"/>
    </location>
</feature>
<evidence type="ECO:0000256" key="2">
    <source>
        <dbReference type="ARBA" id="ARBA00022723"/>
    </source>
</evidence>
<feature type="region of interest" description="Disordered" evidence="9">
    <location>
        <begin position="2334"/>
        <end position="2398"/>
    </location>
</feature>
<sequence>MDEFNKELFPDGPFDFSSDSDDGTGKLNFDFPHHELESAKGELSTPEKNDLHSHLDSLDTDWIIDNIEATGSSMPQKPPTLDWLMEPATTKSQASDWLFQHSQHPASSKEADFLSGKTEQHTSKTKEPGWFIGKSEHPITKLPSPNWMTGTSAGVNPKEDDWLKEGPIQSLQKSKDSDWPKHNIASTKTESACLLEKGEQSFSMSKVSEWKPERAPPKNLKSPESLPIPVNTSPVTKKEPEWFKQRPKQTSSIFKSKTSRQKSKNPINKTIEVPQDAFSISHLDEDTDWLNQKQHQSFDQMPHWKPLKKSPDWLKNSASPPPSAIQKPDWITKTDLNSPPLDVSNKLKRTKSVPNKRKKSQEDPAWLTDHVGSSDLVKSSSKKPRRRSQSKKSTESQSLTSPIQLSSAAPSDSNIQQSESKSTDIASTPPIKEEVDLTFDPIDVLKKMADDLSSNLSPASVPRTPDSNLVKQETESEVTESPITKKTVHQDIDNNINEDNVNDVFEAISSDDDLHENTIEDVDEADQGSMNDDYTCNVCKFTLDTKQNLVDHMNIHVDMVNLKCQMCHKVFKQSSISRHMLTHTTYKEFACSICGKKFRQSGGLDRHMKSHTCERPHKCEECNKTFKFANDLLRHSCTHTGIKPYECSECHKKFAQLGHLRRHERTHTGEKPFKCSECDKTFAQSSVLETHKLVHTKQMPHTCTDCGQHFSRVHHLRFHIKSVHNGERNFRCQICPRFFSDNRNLKNHQKLHEGNIGIKCDACGGLFRFEHNVKTHHKDCVQWLAIHGPIENNEEDKPISPRASILAKRRKSKLKSEGDCESEEVLPTKVRKCVAQNSSNETKLGVVPKEEEVVHENRGNINSQTKFEENTDDQSTTSLHQSTAEESVIDEIGLPNTESSKLEKLDSVEGECHADELKNIDISENTEIQKVNDISTIIPTSMKERSDRSSIDSSKELEIDEGEPNEAARNESAIIENAADDIEMANKTAENMNTIEDITEEIPIQETIQEKVKRKKKKKKKKKKRNDIEIHEEKPRIILKLKNIFKNAILKPAEITSHSDDDGAFDNNDEDIINESSDEKNDKSEEIPSETTLIVQESPPKDLLIENHSSVAPKTKKSDLLNQQTPICTCDEYEVFGECSCLENQDKDEPKSKKNRKNDLKSKVKLPKVESVQIKKTVKTKKVVKNEKSVNHSDVDKQLKTEKKTVKKLLEQKRKITPPEKIKSKNNMNKEKTEVVVKQPTGSAIKKEEKIPPRKDLQISMASVQERSSPEPKQVPMPQTSDIPTVIQPEVETSSNKDEPKKETLENVDVKSEDKKIVNKSGEGSIPGQQSRRLSSPNMKLLTKEEKENKEKQITPRDRKPSSTILIDPFAMPTPTIERKENKLMDDPVKRKFNTAIVIEPTVNPEVKEPRDRSISESSTEGKKLQSPPILNESPVFPSKKSNSQAPIEGQKKRRRINYEKHIKYNRPYLETKEKYEKSKTIAEPTSPTPQVKQGPMMGFDANFFAAMYTSRKPGEAIDSTSKQWAEFVNVRPEVKKPERHEKRRDHHRKREHDSRHHGHRHRHRRSSDSSHHRHKHRSHHRHRSKSHRRSGEERKKHQEEAEEVETEDPQAEEVDAAEENIEENTGEESQDYGEPPELEPETYETSASSSIISSKPRRSKKRKPKYTDDVEEIDNSVEGEVQNDEDLTNDGDHNEGADIPIEETDQQEDVEENEAKRRLRSRKDIKVPKDPYEQYVSEAAEASKNKPDKKDSKGKTKASKTGRTLQATASVVGLYRNESLVKPKPTDEEGNSEDAPKMSLEEVKVLMETPDRTDLPKSKCAESPYGPYTIRTHLVKPVDNTEIKEGDGMTVDSEHHQKLRSLESVKCKSTDVFLGTNTDGASTLNMSFLSTPAKFNFKRPGLTINQNSIVDKFAERFKPLSPDSENVNHAPVNTSNDSKELSENEESQSDDTKIVETPEQSSFDIKSNEDDKDLVHDETKNLKVKIVENNHENLVEDANESVESDSGELEIVETDIADPQDPETVISEQKPEVSSESKPQLANQEIQLDVDKIKNLDDITKKVDMDVDHNKDDDSDDEDEADDSSDEYSSTDGDYTGESEDEYSNNSESENDEEEDELIIDETLFPHLNKVKSKNLEIIQKVRERLKNNTSSSQLPLTPPSATETGTEHNKPNNGEDSNDASESTTQHGKEDEASSNETTQPGVQCDKQQDGTGSNKAKEHVAQIDKLKDRSGSNEATELKTQRKTHQQNAEIKKANIHSICSHLSEVKSHKTSEVNCTNQYKNETNSLSSDILSKGTFQSNPLLPDKKLSIESDKIESELKTVKHDVEIKDNQKLTNQDVKTETSESVCSNKGEIKSNEGSDETLPSSKISHRRKSATPIKQRKSTDLKSEMLEIP</sequence>
<feature type="region of interest" description="Disordered" evidence="9">
    <location>
        <begin position="204"/>
        <end position="276"/>
    </location>
</feature>
<feature type="compositionally biased region" description="Basic and acidic residues" evidence="9">
    <location>
        <begin position="1406"/>
        <end position="1424"/>
    </location>
</feature>
<gene>
    <name evidence="10" type="ORF">OFUS_LOCUS23315</name>
</gene>
<feature type="compositionally biased region" description="Basic and acidic residues" evidence="9">
    <location>
        <begin position="1077"/>
        <end position="1086"/>
    </location>
</feature>
<feature type="compositionally biased region" description="Polar residues" evidence="9">
    <location>
        <begin position="2173"/>
        <end position="2188"/>
    </location>
</feature>